<proteinExistence type="inferred from homology"/>
<comment type="subcellular location">
    <subcellularLocation>
        <location evidence="1">Cell membrane</location>
        <topology evidence="1">Multi-pass membrane protein</topology>
    </subcellularLocation>
</comment>
<evidence type="ECO:0000259" key="11">
    <source>
        <dbReference type="Pfam" id="PF01656"/>
    </source>
</evidence>
<feature type="compositionally biased region" description="Polar residues" evidence="10">
    <location>
        <begin position="1"/>
        <end position="24"/>
    </location>
</feature>
<keyword evidence="6" id="KW-0067">ATP-binding</keyword>
<evidence type="ECO:0000313" key="13">
    <source>
        <dbReference type="EMBL" id="MBW4666650.1"/>
    </source>
</evidence>
<sequence>MGNNFSKASSSAQDRNFDSASPQSEPFGWSEGQGDDWSFREFLGILQRRAFVVMGVASLVMTNSVISLMNQKTEYESNFRLLVEPVNDDSKALDIVKDQNTTKSSLDYESQIQVLKSPELVQDIIKHLQNLYPEINYTALVNSLTITRLGETKIITVSYRNQNREKVTIVTKQIADDYLKYSLEKRQTKLSQGKSFVDEQLPLIQQRVDRIQKNLQLFRQKYDFIDPETQTQQINNQVNILSQQRLGINQQLAQARDNLANLQGQNGELAALNDDARYQQLIVRVRQLEAQIAEDSSRFQADNPSIQALKDKRDNLLPLLRQEAQRSINIKVATAATQLQVLEVQNGELAKAEQKLEQKRKQLPDLTRQYTEMQRGLQVATESLNRFLATRENLQIQIAQTELPWQLIQLPSTPKSTGSLDAKPSLLMGLLGSVALGIGIAVLIEKLDNTYHTAIELKERIKLPLLGTIPFEKQLQSEQNRLIKQKAPPVGKPPNLLRQGIPDLAVVPHQDYNSYSVKFVEALRVLYTNIQFLSSDRSVRSVVISSAISGDGKSTVAFNLAQIAATMGLRVLLVDADMRQPQIHTLSNLNNLWGLSNLISTNLPLNDVIRQIPSIRQLSVITSGPIPPDPTKLLSSAKMKLLMEEFHNSFDLVIYDAPQLVGLADASLLIPHTNGILLVVRMDKTDSSVLKRALDNLKLSRMNVLGVIGNAQKSN</sequence>
<dbReference type="GO" id="GO:0005886">
    <property type="term" value="C:plasma membrane"/>
    <property type="evidence" value="ECO:0007669"/>
    <property type="project" value="UniProtKB-SubCell"/>
</dbReference>
<evidence type="ECO:0000259" key="12">
    <source>
        <dbReference type="Pfam" id="PF02706"/>
    </source>
</evidence>
<feature type="coiled-coil region" evidence="9">
    <location>
        <begin position="339"/>
        <end position="369"/>
    </location>
</feature>
<dbReference type="NCBIfam" id="TIGR01007">
    <property type="entry name" value="eps_fam"/>
    <property type="match status" value="1"/>
</dbReference>
<evidence type="ECO:0000256" key="2">
    <source>
        <dbReference type="ARBA" id="ARBA00006683"/>
    </source>
</evidence>
<evidence type="ECO:0000256" key="6">
    <source>
        <dbReference type="ARBA" id="ARBA00022840"/>
    </source>
</evidence>
<dbReference type="InterPro" id="IPR003856">
    <property type="entry name" value="LPS_length_determ_N"/>
</dbReference>
<dbReference type="AlphaFoldDB" id="A0A951QIS4"/>
<evidence type="ECO:0000256" key="1">
    <source>
        <dbReference type="ARBA" id="ARBA00004651"/>
    </source>
</evidence>
<comment type="similarity">
    <text evidence="2">Belongs to the CpsC/CapA family.</text>
</comment>
<keyword evidence="4" id="KW-0812">Transmembrane</keyword>
<keyword evidence="7" id="KW-1133">Transmembrane helix</keyword>
<dbReference type="Pfam" id="PF01656">
    <property type="entry name" value="CbiA"/>
    <property type="match status" value="1"/>
</dbReference>
<dbReference type="Gene3D" id="3.40.50.300">
    <property type="entry name" value="P-loop containing nucleotide triphosphate hydrolases"/>
    <property type="match status" value="1"/>
</dbReference>
<evidence type="ECO:0000256" key="7">
    <source>
        <dbReference type="ARBA" id="ARBA00022989"/>
    </source>
</evidence>
<protein>
    <submittedName>
        <fullName evidence="13">Polysaccharide biosynthesis tyrosine autokinase</fullName>
    </submittedName>
</protein>
<feature type="domain" description="Polysaccharide chain length determinant N-terminal" evidence="12">
    <location>
        <begin position="38"/>
        <end position="127"/>
    </location>
</feature>
<dbReference type="PANTHER" id="PTHR32309:SF13">
    <property type="entry name" value="FERRIC ENTEROBACTIN TRANSPORT PROTEIN FEPE"/>
    <property type="match status" value="1"/>
</dbReference>
<comment type="caution">
    <text evidence="13">The sequence shown here is derived from an EMBL/GenBank/DDBJ whole genome shotgun (WGS) entry which is preliminary data.</text>
</comment>
<dbReference type="InterPro" id="IPR002586">
    <property type="entry name" value="CobQ/CobB/MinD/ParA_Nub-bd_dom"/>
</dbReference>
<dbReference type="InterPro" id="IPR005702">
    <property type="entry name" value="Wzc-like_C"/>
</dbReference>
<dbReference type="GO" id="GO:0004713">
    <property type="term" value="F:protein tyrosine kinase activity"/>
    <property type="evidence" value="ECO:0007669"/>
    <property type="project" value="TreeGrafter"/>
</dbReference>
<keyword evidence="5" id="KW-0547">Nucleotide-binding</keyword>
<evidence type="ECO:0000256" key="10">
    <source>
        <dbReference type="SAM" id="MobiDB-lite"/>
    </source>
</evidence>
<dbReference type="CDD" id="cd05387">
    <property type="entry name" value="BY-kinase"/>
    <property type="match status" value="1"/>
</dbReference>
<organism evidence="13 14">
    <name type="scientific">Cyanomargarita calcarea GSE-NOS-MK-12-04C</name>
    <dbReference type="NCBI Taxonomy" id="2839659"/>
    <lineage>
        <taxon>Bacteria</taxon>
        <taxon>Bacillati</taxon>
        <taxon>Cyanobacteriota</taxon>
        <taxon>Cyanophyceae</taxon>
        <taxon>Nostocales</taxon>
        <taxon>Cyanomargaritaceae</taxon>
        <taxon>Cyanomargarita</taxon>
    </lineage>
</organism>
<reference evidence="13" key="2">
    <citation type="journal article" date="2022" name="Microbiol. Resour. Announc.">
        <title>Metagenome Sequencing to Explore Phylogenomics of Terrestrial Cyanobacteria.</title>
        <authorList>
            <person name="Ward R.D."/>
            <person name="Stajich J.E."/>
            <person name="Johansen J.R."/>
            <person name="Huntemann M."/>
            <person name="Clum A."/>
            <person name="Foster B."/>
            <person name="Foster B."/>
            <person name="Roux S."/>
            <person name="Palaniappan K."/>
            <person name="Varghese N."/>
            <person name="Mukherjee S."/>
            <person name="Reddy T.B.K."/>
            <person name="Daum C."/>
            <person name="Copeland A."/>
            <person name="Chen I.A."/>
            <person name="Ivanova N.N."/>
            <person name="Kyrpides N.C."/>
            <person name="Shapiro N."/>
            <person name="Eloe-Fadrosh E.A."/>
            <person name="Pietrasiak N."/>
        </authorList>
    </citation>
    <scope>NUCLEOTIDE SEQUENCE</scope>
    <source>
        <strain evidence="13">GSE-NOS-MK-12-04C</strain>
    </source>
</reference>
<reference evidence="13" key="1">
    <citation type="submission" date="2021-05" db="EMBL/GenBank/DDBJ databases">
        <authorList>
            <person name="Pietrasiak N."/>
            <person name="Ward R."/>
            <person name="Stajich J.E."/>
            <person name="Kurbessoian T."/>
        </authorList>
    </citation>
    <scope>NUCLEOTIDE SEQUENCE</scope>
    <source>
        <strain evidence="13">GSE-NOS-MK-12-04C</strain>
    </source>
</reference>
<dbReference type="InterPro" id="IPR027417">
    <property type="entry name" value="P-loop_NTPase"/>
</dbReference>
<feature type="coiled-coil region" evidence="9">
    <location>
        <begin position="245"/>
        <end position="298"/>
    </location>
</feature>
<dbReference type="InterPro" id="IPR050445">
    <property type="entry name" value="Bact_polysacc_biosynth/exp"/>
</dbReference>
<keyword evidence="9" id="KW-0175">Coiled coil</keyword>
<accession>A0A951QIS4</accession>
<evidence type="ECO:0000313" key="14">
    <source>
        <dbReference type="Proteomes" id="UP000729701"/>
    </source>
</evidence>
<dbReference type="EMBL" id="JAHHGZ010000003">
    <property type="protein sequence ID" value="MBW4666650.1"/>
    <property type="molecule type" value="Genomic_DNA"/>
</dbReference>
<keyword evidence="3" id="KW-1003">Cell membrane</keyword>
<name>A0A951QIS4_9CYAN</name>
<evidence type="ECO:0000256" key="4">
    <source>
        <dbReference type="ARBA" id="ARBA00022692"/>
    </source>
</evidence>
<gene>
    <name evidence="13" type="ORF">KME60_04200</name>
</gene>
<feature type="region of interest" description="Disordered" evidence="10">
    <location>
        <begin position="1"/>
        <end position="31"/>
    </location>
</feature>
<dbReference type="GO" id="GO:0005524">
    <property type="term" value="F:ATP binding"/>
    <property type="evidence" value="ECO:0007669"/>
    <property type="project" value="UniProtKB-KW"/>
</dbReference>
<dbReference type="Pfam" id="PF02706">
    <property type="entry name" value="Wzz"/>
    <property type="match status" value="1"/>
</dbReference>
<dbReference type="SUPFAM" id="SSF52540">
    <property type="entry name" value="P-loop containing nucleoside triphosphate hydrolases"/>
    <property type="match status" value="1"/>
</dbReference>
<evidence type="ECO:0000256" key="8">
    <source>
        <dbReference type="ARBA" id="ARBA00023136"/>
    </source>
</evidence>
<evidence type="ECO:0000256" key="5">
    <source>
        <dbReference type="ARBA" id="ARBA00022741"/>
    </source>
</evidence>
<dbReference type="Proteomes" id="UP000729701">
    <property type="component" value="Unassembled WGS sequence"/>
</dbReference>
<evidence type="ECO:0000256" key="9">
    <source>
        <dbReference type="SAM" id="Coils"/>
    </source>
</evidence>
<evidence type="ECO:0000256" key="3">
    <source>
        <dbReference type="ARBA" id="ARBA00022475"/>
    </source>
</evidence>
<keyword evidence="8" id="KW-0472">Membrane</keyword>
<dbReference type="PANTHER" id="PTHR32309">
    <property type="entry name" value="TYROSINE-PROTEIN KINASE"/>
    <property type="match status" value="1"/>
</dbReference>
<feature type="domain" description="CobQ/CobB/MinD/ParA nucleotide binding" evidence="11">
    <location>
        <begin position="543"/>
        <end position="708"/>
    </location>
</feature>